<feature type="transmembrane region" description="Helical" evidence="1">
    <location>
        <begin position="6"/>
        <end position="24"/>
    </location>
</feature>
<comment type="caution">
    <text evidence="2">The sequence shown here is derived from an EMBL/GenBank/DDBJ whole genome shotgun (WGS) entry which is preliminary data.</text>
</comment>
<protein>
    <recommendedName>
        <fullName evidence="4">PQ-loop repeat-containing protein</fullName>
    </recommendedName>
</protein>
<name>A0A5M6CMY4_9BACT</name>
<keyword evidence="1" id="KW-0812">Transmembrane</keyword>
<evidence type="ECO:0000256" key="1">
    <source>
        <dbReference type="SAM" id="Phobius"/>
    </source>
</evidence>
<reference evidence="2 3" key="1">
    <citation type="submission" date="2019-09" db="EMBL/GenBank/DDBJ databases">
        <title>Genome sequence and assembly of Taibaiella sp.</title>
        <authorList>
            <person name="Chhetri G."/>
        </authorList>
    </citation>
    <scope>NUCLEOTIDE SEQUENCE [LARGE SCALE GENOMIC DNA]</scope>
    <source>
        <strain evidence="2 3">KVB11</strain>
    </source>
</reference>
<keyword evidence="3" id="KW-1185">Reference proteome</keyword>
<organism evidence="2 3">
    <name type="scientific">Taibaiella lutea</name>
    <dbReference type="NCBI Taxonomy" id="2608001"/>
    <lineage>
        <taxon>Bacteria</taxon>
        <taxon>Pseudomonadati</taxon>
        <taxon>Bacteroidota</taxon>
        <taxon>Chitinophagia</taxon>
        <taxon>Chitinophagales</taxon>
        <taxon>Chitinophagaceae</taxon>
        <taxon>Taibaiella</taxon>
    </lineage>
</organism>
<keyword evidence="1" id="KW-0472">Membrane</keyword>
<dbReference type="EMBL" id="VWSH01000001">
    <property type="protein sequence ID" value="KAA5536407.1"/>
    <property type="molecule type" value="Genomic_DNA"/>
</dbReference>
<feature type="transmembrane region" description="Helical" evidence="1">
    <location>
        <begin position="40"/>
        <end position="56"/>
    </location>
</feature>
<accession>A0A5M6CMY4</accession>
<evidence type="ECO:0000313" key="2">
    <source>
        <dbReference type="EMBL" id="KAA5536407.1"/>
    </source>
</evidence>
<keyword evidence="1" id="KW-1133">Transmembrane helix</keyword>
<dbReference type="Proteomes" id="UP000323632">
    <property type="component" value="Unassembled WGS sequence"/>
</dbReference>
<dbReference type="AlphaFoldDB" id="A0A5M6CMY4"/>
<evidence type="ECO:0000313" key="3">
    <source>
        <dbReference type="Proteomes" id="UP000323632"/>
    </source>
</evidence>
<sequence>MNITDLLIGLTLMNAMPHFILGTWKGKMLSGFGTGNKQNMLWGLSNFVVSISLFIYKYGIKGFIENQIYLGALIILVTFFFTSGFWVKYYNKKDS</sequence>
<gene>
    <name evidence="2" type="ORF">F0919_01705</name>
</gene>
<evidence type="ECO:0008006" key="4">
    <source>
        <dbReference type="Google" id="ProtNLM"/>
    </source>
</evidence>
<dbReference type="RefSeq" id="WP_150030978.1">
    <property type="nucleotide sequence ID" value="NZ_VWSH01000001.1"/>
</dbReference>
<proteinExistence type="predicted"/>
<feature type="transmembrane region" description="Helical" evidence="1">
    <location>
        <begin position="68"/>
        <end position="87"/>
    </location>
</feature>